<keyword evidence="2" id="KW-1185">Reference proteome</keyword>
<gene>
    <name evidence="1" type="ORF">DNFV4_03288</name>
</gene>
<evidence type="ECO:0000313" key="1">
    <source>
        <dbReference type="EMBL" id="CAI4032858.1"/>
    </source>
</evidence>
<accession>A0AA86N151</accession>
<dbReference type="AlphaFoldDB" id="A0AA86N151"/>
<dbReference type="KEGG" id="nti:DNFV4_03288"/>
<dbReference type="Proteomes" id="UP001179121">
    <property type="component" value="Chromosome"/>
</dbReference>
<protein>
    <submittedName>
        <fullName evidence="1">Uncharacterized protein</fullName>
    </submittedName>
</protein>
<name>A0AA86N151_9BACT</name>
<organism evidence="1 2">
    <name type="scientific">Nitrospira tepida</name>
    <dbReference type="NCBI Taxonomy" id="2973512"/>
    <lineage>
        <taxon>Bacteria</taxon>
        <taxon>Pseudomonadati</taxon>
        <taxon>Nitrospirota</taxon>
        <taxon>Nitrospiria</taxon>
        <taxon>Nitrospirales</taxon>
        <taxon>Nitrospiraceae</taxon>
        <taxon>Nitrospira</taxon>
    </lineage>
</organism>
<proteinExistence type="predicted"/>
<reference evidence="1" key="1">
    <citation type="submission" date="2022-10" db="EMBL/GenBank/DDBJ databases">
        <authorList>
            <person name="Koch H."/>
        </authorList>
    </citation>
    <scope>NUCLEOTIDE SEQUENCE</scope>
    <source>
        <strain evidence="1">DNF</strain>
    </source>
</reference>
<dbReference type="EMBL" id="OX365700">
    <property type="protein sequence ID" value="CAI4032858.1"/>
    <property type="molecule type" value="Genomic_DNA"/>
</dbReference>
<sequence>MAATVPQAVQSCHELLSWLIPQLDKFPRSRGLTLGERIEMRSRAFVHAEPVEA</sequence>
<evidence type="ECO:0000313" key="2">
    <source>
        <dbReference type="Proteomes" id="UP001179121"/>
    </source>
</evidence>